<proteinExistence type="predicted"/>
<dbReference type="CDD" id="cd04301">
    <property type="entry name" value="NAT_SF"/>
    <property type="match status" value="1"/>
</dbReference>
<organism evidence="2 3">
    <name type="scientific">Paenibacillus montaniterrae</name>
    <dbReference type="NCBI Taxonomy" id="429341"/>
    <lineage>
        <taxon>Bacteria</taxon>
        <taxon>Bacillati</taxon>
        <taxon>Bacillota</taxon>
        <taxon>Bacilli</taxon>
        <taxon>Bacillales</taxon>
        <taxon>Paenibacillaceae</taxon>
        <taxon>Paenibacillus</taxon>
    </lineage>
</organism>
<dbReference type="Proteomes" id="UP000683139">
    <property type="component" value="Unassembled WGS sequence"/>
</dbReference>
<evidence type="ECO:0000259" key="1">
    <source>
        <dbReference type="PROSITE" id="PS51186"/>
    </source>
</evidence>
<feature type="domain" description="N-acetyltransferase" evidence="1">
    <location>
        <begin position="6"/>
        <end position="149"/>
    </location>
</feature>
<dbReference type="PROSITE" id="PS51186">
    <property type="entry name" value="GNAT"/>
    <property type="match status" value="1"/>
</dbReference>
<gene>
    <name evidence="2" type="ORF">J40TS1_15240</name>
</gene>
<dbReference type="AlphaFoldDB" id="A0A919YMF5"/>
<protein>
    <submittedName>
        <fullName evidence="2">Acetyltransferase</fullName>
    </submittedName>
</protein>
<sequence length="149" mass="17480">MKWSIKHFNELTNIEVYEIIKLRTEVFVVEQESIYSDCDNKDLDAYHLQLRDEQNQLLGYLRMLDRGVSYDSYSIGRVIIDLQLRGTGYGEQLVRRGVAFIAEHWGGQHITISAQQRLTRFYEKVGFQVESEPYIEDGIPHIQMSLHLN</sequence>
<dbReference type="Gene3D" id="3.40.630.30">
    <property type="match status" value="1"/>
</dbReference>
<evidence type="ECO:0000313" key="2">
    <source>
        <dbReference type="EMBL" id="GIP15882.1"/>
    </source>
</evidence>
<evidence type="ECO:0000313" key="3">
    <source>
        <dbReference type="Proteomes" id="UP000683139"/>
    </source>
</evidence>
<dbReference type="GO" id="GO:0016747">
    <property type="term" value="F:acyltransferase activity, transferring groups other than amino-acyl groups"/>
    <property type="evidence" value="ECO:0007669"/>
    <property type="project" value="InterPro"/>
</dbReference>
<accession>A0A919YMF5</accession>
<dbReference type="SUPFAM" id="SSF55729">
    <property type="entry name" value="Acyl-CoA N-acyltransferases (Nat)"/>
    <property type="match status" value="1"/>
</dbReference>
<dbReference type="InterPro" id="IPR000182">
    <property type="entry name" value="GNAT_dom"/>
</dbReference>
<comment type="caution">
    <text evidence="2">The sequence shown here is derived from an EMBL/GenBank/DDBJ whole genome shotgun (WGS) entry which is preliminary data.</text>
</comment>
<name>A0A919YMF5_9BACL</name>
<keyword evidence="3" id="KW-1185">Reference proteome</keyword>
<dbReference type="EMBL" id="BOSE01000002">
    <property type="protein sequence ID" value="GIP15882.1"/>
    <property type="molecule type" value="Genomic_DNA"/>
</dbReference>
<reference evidence="2" key="1">
    <citation type="submission" date="2021-03" db="EMBL/GenBank/DDBJ databases">
        <title>Antimicrobial resistance genes in bacteria isolated from Japanese honey, and their potential for conferring macrolide and lincosamide resistance in the American foulbrood pathogen Paenibacillus larvae.</title>
        <authorList>
            <person name="Okamoto M."/>
            <person name="Kumagai M."/>
            <person name="Kanamori H."/>
            <person name="Takamatsu D."/>
        </authorList>
    </citation>
    <scope>NUCLEOTIDE SEQUENCE</scope>
    <source>
        <strain evidence="2">J40TS1</strain>
    </source>
</reference>
<dbReference type="RefSeq" id="WP_213514144.1">
    <property type="nucleotide sequence ID" value="NZ_BOSE01000002.1"/>
</dbReference>
<dbReference type="InterPro" id="IPR016181">
    <property type="entry name" value="Acyl_CoA_acyltransferase"/>
</dbReference>
<dbReference type="Pfam" id="PF13673">
    <property type="entry name" value="Acetyltransf_10"/>
    <property type="match status" value="1"/>
</dbReference>